<comment type="caution">
    <text evidence="9">The sequence shown here is derived from an EMBL/GenBank/DDBJ whole genome shotgun (WGS) entry which is preliminary data.</text>
</comment>
<sequence length="99" mass="11319">MDNMESLIENSDELLRESLSLTVESEQIGNATIDQMTRQREQIEGANAIALRTRQIAEQASAVLTDMGRRAFRNKLFLYIMIGVLMMGNLWAFVRLLKK</sequence>
<comment type="subcellular location">
    <subcellularLocation>
        <location evidence="1">Membrane</location>
        <topology evidence="1">Single-pass type IV membrane protein</topology>
    </subcellularLocation>
</comment>
<feature type="transmembrane region" description="Helical" evidence="7">
    <location>
        <begin position="76"/>
        <end position="94"/>
    </location>
</feature>
<evidence type="ECO:0000256" key="2">
    <source>
        <dbReference type="ARBA" id="ARBA00022448"/>
    </source>
</evidence>
<evidence type="ECO:0000256" key="3">
    <source>
        <dbReference type="ARBA" id="ARBA00022692"/>
    </source>
</evidence>
<keyword evidence="2" id="KW-0813">Transport</keyword>
<dbReference type="GO" id="GO:0005794">
    <property type="term" value="C:Golgi apparatus"/>
    <property type="evidence" value="ECO:0007669"/>
    <property type="project" value="TreeGrafter"/>
</dbReference>
<evidence type="ECO:0000256" key="1">
    <source>
        <dbReference type="ARBA" id="ARBA00004211"/>
    </source>
</evidence>
<dbReference type="Proteomes" id="UP000693970">
    <property type="component" value="Unassembled WGS sequence"/>
</dbReference>
<protein>
    <submittedName>
        <fullName evidence="9">Uncharacterized protein</fullName>
    </submittedName>
</protein>
<keyword evidence="6 7" id="KW-0472">Membrane</keyword>
<evidence type="ECO:0000313" key="9">
    <source>
        <dbReference type="EMBL" id="KAG7345214.1"/>
    </source>
</evidence>
<evidence type="ECO:0000256" key="6">
    <source>
        <dbReference type="ARBA" id="ARBA00023136"/>
    </source>
</evidence>
<evidence type="ECO:0000313" key="8">
    <source>
        <dbReference type="EMBL" id="KAG7345193.1"/>
    </source>
</evidence>
<dbReference type="OrthoDB" id="430637at2759"/>
<keyword evidence="10" id="KW-1185">Reference proteome</keyword>
<gene>
    <name evidence="8" type="ORF">IV203_032724</name>
    <name evidence="9" type="ORF">IV203_032745</name>
</gene>
<keyword evidence="3 7" id="KW-0812">Transmembrane</keyword>
<proteinExistence type="predicted"/>
<dbReference type="EMBL" id="JAGRRH010000022">
    <property type="protein sequence ID" value="KAG7345214.1"/>
    <property type="molecule type" value="Genomic_DNA"/>
</dbReference>
<dbReference type="EMBL" id="JAGRRH010000022">
    <property type="protein sequence ID" value="KAG7345193.1"/>
    <property type="molecule type" value="Genomic_DNA"/>
</dbReference>
<dbReference type="GO" id="GO:0006906">
    <property type="term" value="P:vesicle fusion"/>
    <property type="evidence" value="ECO:0007669"/>
    <property type="project" value="TreeGrafter"/>
</dbReference>
<keyword evidence="5 7" id="KW-1133">Transmembrane helix</keyword>
<organism evidence="9 10">
    <name type="scientific">Nitzschia inconspicua</name>
    <dbReference type="NCBI Taxonomy" id="303405"/>
    <lineage>
        <taxon>Eukaryota</taxon>
        <taxon>Sar</taxon>
        <taxon>Stramenopiles</taxon>
        <taxon>Ochrophyta</taxon>
        <taxon>Bacillariophyta</taxon>
        <taxon>Bacillariophyceae</taxon>
        <taxon>Bacillariophycidae</taxon>
        <taxon>Bacillariales</taxon>
        <taxon>Bacillariaceae</taxon>
        <taxon>Nitzschia</taxon>
    </lineage>
</organism>
<dbReference type="AlphaFoldDB" id="A0A9K3KK45"/>
<dbReference type="GO" id="GO:0015031">
    <property type="term" value="P:protein transport"/>
    <property type="evidence" value="ECO:0007669"/>
    <property type="project" value="UniProtKB-KW"/>
</dbReference>
<dbReference type="GO" id="GO:0012507">
    <property type="term" value="C:ER to Golgi transport vesicle membrane"/>
    <property type="evidence" value="ECO:0007669"/>
    <property type="project" value="TreeGrafter"/>
</dbReference>
<dbReference type="GO" id="GO:0005789">
    <property type="term" value="C:endoplasmic reticulum membrane"/>
    <property type="evidence" value="ECO:0007669"/>
    <property type="project" value="TreeGrafter"/>
</dbReference>
<dbReference type="GO" id="GO:0005484">
    <property type="term" value="F:SNAP receptor activity"/>
    <property type="evidence" value="ECO:0007669"/>
    <property type="project" value="TreeGrafter"/>
</dbReference>
<dbReference type="GO" id="GO:0031902">
    <property type="term" value="C:late endosome membrane"/>
    <property type="evidence" value="ECO:0007669"/>
    <property type="project" value="TreeGrafter"/>
</dbReference>
<evidence type="ECO:0000256" key="5">
    <source>
        <dbReference type="ARBA" id="ARBA00022989"/>
    </source>
</evidence>
<reference evidence="9" key="2">
    <citation type="submission" date="2021-04" db="EMBL/GenBank/DDBJ databases">
        <authorList>
            <person name="Podell S."/>
        </authorList>
    </citation>
    <scope>NUCLEOTIDE SEQUENCE</scope>
    <source>
        <strain evidence="9">Hildebrandi</strain>
    </source>
</reference>
<accession>A0A9K3KK45</accession>
<dbReference type="PANTHER" id="PTHR21230">
    <property type="entry name" value="VESICLE TRANSPORT V-SNARE PROTEIN VTI1-RELATED"/>
    <property type="match status" value="1"/>
</dbReference>
<evidence type="ECO:0000256" key="4">
    <source>
        <dbReference type="ARBA" id="ARBA00022927"/>
    </source>
</evidence>
<dbReference type="GO" id="GO:0000149">
    <property type="term" value="F:SNARE binding"/>
    <property type="evidence" value="ECO:0007669"/>
    <property type="project" value="TreeGrafter"/>
</dbReference>
<evidence type="ECO:0000313" key="10">
    <source>
        <dbReference type="Proteomes" id="UP000693970"/>
    </source>
</evidence>
<evidence type="ECO:0000256" key="7">
    <source>
        <dbReference type="SAM" id="Phobius"/>
    </source>
</evidence>
<name>A0A9K3KK45_9STRA</name>
<dbReference type="PANTHER" id="PTHR21230:SF26">
    <property type="entry name" value="VESICLE TRANSPORT THROUGH INTERACTION WITH T-SNARES HOMOLOG 1A"/>
    <property type="match status" value="1"/>
</dbReference>
<reference evidence="9" key="1">
    <citation type="journal article" date="2021" name="Sci. Rep.">
        <title>Diploid genomic architecture of Nitzschia inconspicua, an elite biomass production diatom.</title>
        <authorList>
            <person name="Oliver A."/>
            <person name="Podell S."/>
            <person name="Pinowska A."/>
            <person name="Traller J.C."/>
            <person name="Smith S.R."/>
            <person name="McClure R."/>
            <person name="Beliaev A."/>
            <person name="Bohutskyi P."/>
            <person name="Hill E.A."/>
            <person name="Rabines A."/>
            <person name="Zheng H."/>
            <person name="Allen L.Z."/>
            <person name="Kuo A."/>
            <person name="Grigoriev I.V."/>
            <person name="Allen A.E."/>
            <person name="Hazlebeck D."/>
            <person name="Allen E.E."/>
        </authorList>
    </citation>
    <scope>NUCLEOTIDE SEQUENCE</scope>
    <source>
        <strain evidence="9">Hildebrandi</strain>
    </source>
</reference>
<keyword evidence="4" id="KW-0653">Protein transport</keyword>
<dbReference type="GO" id="GO:0031201">
    <property type="term" value="C:SNARE complex"/>
    <property type="evidence" value="ECO:0007669"/>
    <property type="project" value="TreeGrafter"/>
</dbReference>